<reference evidence="2" key="2">
    <citation type="journal article" date="2015" name="Fish Shellfish Immunol.">
        <title>Early steps in the European eel (Anguilla anguilla)-Vibrio vulnificus interaction in the gills: Role of the RtxA13 toxin.</title>
        <authorList>
            <person name="Callol A."/>
            <person name="Pajuelo D."/>
            <person name="Ebbesson L."/>
            <person name="Teles M."/>
            <person name="MacKenzie S."/>
            <person name="Amaro C."/>
        </authorList>
    </citation>
    <scope>NUCLEOTIDE SEQUENCE</scope>
</reference>
<dbReference type="EMBL" id="GBXM01089997">
    <property type="protein sequence ID" value="JAH18580.1"/>
    <property type="molecule type" value="Transcribed_RNA"/>
</dbReference>
<feature type="signal peptide" evidence="1">
    <location>
        <begin position="1"/>
        <end position="23"/>
    </location>
</feature>
<reference evidence="2" key="1">
    <citation type="submission" date="2014-11" db="EMBL/GenBank/DDBJ databases">
        <authorList>
            <person name="Amaro Gonzalez C."/>
        </authorList>
    </citation>
    <scope>NUCLEOTIDE SEQUENCE</scope>
</reference>
<feature type="chain" id="PRO_5002431577" description="Secreted protein" evidence="1">
    <location>
        <begin position="24"/>
        <end position="66"/>
    </location>
</feature>
<sequence>MFLVLFACVCACVCMYLCMGVRARVCVLNKYFKGKCTTVKCADFQFSVQLESVFNLLYFCVKIRQI</sequence>
<evidence type="ECO:0008006" key="3">
    <source>
        <dbReference type="Google" id="ProtNLM"/>
    </source>
</evidence>
<evidence type="ECO:0000313" key="2">
    <source>
        <dbReference type="EMBL" id="JAH18580.1"/>
    </source>
</evidence>
<dbReference type="AlphaFoldDB" id="A0A0E9QQN5"/>
<proteinExistence type="predicted"/>
<name>A0A0E9QQN5_ANGAN</name>
<accession>A0A0E9QQN5</accession>
<keyword evidence="1" id="KW-0732">Signal</keyword>
<organism evidence="2">
    <name type="scientific">Anguilla anguilla</name>
    <name type="common">European freshwater eel</name>
    <name type="synonym">Muraena anguilla</name>
    <dbReference type="NCBI Taxonomy" id="7936"/>
    <lineage>
        <taxon>Eukaryota</taxon>
        <taxon>Metazoa</taxon>
        <taxon>Chordata</taxon>
        <taxon>Craniata</taxon>
        <taxon>Vertebrata</taxon>
        <taxon>Euteleostomi</taxon>
        <taxon>Actinopterygii</taxon>
        <taxon>Neopterygii</taxon>
        <taxon>Teleostei</taxon>
        <taxon>Anguilliformes</taxon>
        <taxon>Anguillidae</taxon>
        <taxon>Anguilla</taxon>
    </lineage>
</organism>
<evidence type="ECO:0000256" key="1">
    <source>
        <dbReference type="SAM" id="SignalP"/>
    </source>
</evidence>
<protein>
    <recommendedName>
        <fullName evidence="3">Secreted protein</fullName>
    </recommendedName>
</protein>